<sequence length="234" mass="24714">MTSADLHTALLRPAVIQILRAAGFGYAKPAVIDTLTDLAARYLLLLSTSTAQNAFNTHNTFVATIQDVRLALSQAGALTPQMSTAEEGLRGDVEVDGVTVSFEDLRGVQAFVNWAQGPVNKEIRRIAGFGDDANVEEIAAGLDDKEDYLSALKKKHSKTGEESRYQGTVLGKDIELQSVAIVGGPAASLSEWAQKSFSQASNATEPTDGDSPATSGISSAPPTPIDDDLSMSFV</sequence>
<reference evidence="7" key="1">
    <citation type="submission" date="2022-10" db="EMBL/GenBank/DDBJ databases">
        <title>Culturing micro-colonial fungi from biological soil crusts in the Mojave desert and describing Neophaeococcomyces mojavensis, and introducing the new genera and species Taxawa tesnikishii.</title>
        <authorList>
            <person name="Kurbessoian T."/>
            <person name="Stajich J.E."/>
        </authorList>
    </citation>
    <scope>NUCLEOTIDE SEQUENCE</scope>
    <source>
        <strain evidence="7">TK_35</strain>
    </source>
</reference>
<evidence type="ECO:0000259" key="6">
    <source>
        <dbReference type="SMART" id="SM00576"/>
    </source>
</evidence>
<feature type="domain" description="Bromodomain associated" evidence="6">
    <location>
        <begin position="4"/>
        <end position="81"/>
    </location>
</feature>
<keyword evidence="3" id="KW-0804">Transcription</keyword>
<evidence type="ECO:0000313" key="7">
    <source>
        <dbReference type="EMBL" id="KAJ9643267.1"/>
    </source>
</evidence>
<dbReference type="Pfam" id="PF07524">
    <property type="entry name" value="Bromo_TP"/>
    <property type="match status" value="1"/>
</dbReference>
<keyword evidence="8" id="KW-1185">Reference proteome</keyword>
<keyword evidence="4" id="KW-0539">Nucleus</keyword>
<dbReference type="AlphaFoldDB" id="A0AA38YBT3"/>
<dbReference type="InterPro" id="IPR009072">
    <property type="entry name" value="Histone-fold"/>
</dbReference>
<evidence type="ECO:0000256" key="5">
    <source>
        <dbReference type="SAM" id="MobiDB-lite"/>
    </source>
</evidence>
<feature type="region of interest" description="Disordered" evidence="5">
    <location>
        <begin position="193"/>
        <end position="234"/>
    </location>
</feature>
<dbReference type="GO" id="GO:0046982">
    <property type="term" value="F:protein heterodimerization activity"/>
    <property type="evidence" value="ECO:0007669"/>
    <property type="project" value="InterPro"/>
</dbReference>
<dbReference type="Proteomes" id="UP001172681">
    <property type="component" value="Unassembled WGS sequence"/>
</dbReference>
<dbReference type="SMART" id="SM00576">
    <property type="entry name" value="BTP"/>
    <property type="match status" value="1"/>
</dbReference>
<name>A0AA38YBT3_9EURO</name>
<proteinExistence type="predicted"/>
<dbReference type="CDD" id="cd00076">
    <property type="entry name" value="HFD_SF"/>
    <property type="match status" value="1"/>
</dbReference>
<organism evidence="7 8">
    <name type="scientific">Knufia peltigerae</name>
    <dbReference type="NCBI Taxonomy" id="1002370"/>
    <lineage>
        <taxon>Eukaryota</taxon>
        <taxon>Fungi</taxon>
        <taxon>Dikarya</taxon>
        <taxon>Ascomycota</taxon>
        <taxon>Pezizomycotina</taxon>
        <taxon>Eurotiomycetes</taxon>
        <taxon>Chaetothyriomycetidae</taxon>
        <taxon>Chaetothyriales</taxon>
        <taxon>Trichomeriaceae</taxon>
        <taxon>Knufia</taxon>
    </lineage>
</organism>
<evidence type="ECO:0000256" key="2">
    <source>
        <dbReference type="ARBA" id="ARBA00023015"/>
    </source>
</evidence>
<dbReference type="GO" id="GO:0005634">
    <property type="term" value="C:nucleus"/>
    <property type="evidence" value="ECO:0007669"/>
    <property type="project" value="UniProtKB-SubCell"/>
</dbReference>
<evidence type="ECO:0000256" key="4">
    <source>
        <dbReference type="ARBA" id="ARBA00023242"/>
    </source>
</evidence>
<evidence type="ECO:0000256" key="1">
    <source>
        <dbReference type="ARBA" id="ARBA00004123"/>
    </source>
</evidence>
<accession>A0AA38YBT3</accession>
<evidence type="ECO:0000256" key="3">
    <source>
        <dbReference type="ARBA" id="ARBA00023163"/>
    </source>
</evidence>
<feature type="compositionally biased region" description="Polar residues" evidence="5">
    <location>
        <begin position="193"/>
        <end position="205"/>
    </location>
</feature>
<comment type="caution">
    <text evidence="7">The sequence shown here is derived from an EMBL/GenBank/DDBJ whole genome shotgun (WGS) entry which is preliminary data.</text>
</comment>
<keyword evidence="2" id="KW-0805">Transcription regulation</keyword>
<comment type="subcellular location">
    <subcellularLocation>
        <location evidence="1">Nucleus</location>
    </subcellularLocation>
</comment>
<protein>
    <recommendedName>
        <fullName evidence="6">Bromodomain associated domain-containing protein</fullName>
    </recommendedName>
</protein>
<feature type="compositionally biased region" description="Acidic residues" evidence="5">
    <location>
        <begin position="225"/>
        <end position="234"/>
    </location>
</feature>
<gene>
    <name evidence="7" type="ORF">H2204_002163</name>
</gene>
<dbReference type="InterPro" id="IPR006565">
    <property type="entry name" value="BTP"/>
</dbReference>
<evidence type="ECO:0000313" key="8">
    <source>
        <dbReference type="Proteomes" id="UP001172681"/>
    </source>
</evidence>
<dbReference type="EMBL" id="JAPDRN010000008">
    <property type="protein sequence ID" value="KAJ9643267.1"/>
    <property type="molecule type" value="Genomic_DNA"/>
</dbReference>
<dbReference type="Gene3D" id="1.10.20.10">
    <property type="entry name" value="Histone, subunit A"/>
    <property type="match status" value="1"/>
</dbReference>